<accession>A0A560F6J7</accession>
<keyword evidence="2" id="KW-0460">Magnesium</keyword>
<dbReference type="PANTHER" id="PTHR20854:SF4">
    <property type="entry name" value="INOSITOL-1-MONOPHOSPHATASE-RELATED"/>
    <property type="match status" value="1"/>
</dbReference>
<organism evidence="3 4">
    <name type="scientific">Nitrospirillum amazonense</name>
    <dbReference type="NCBI Taxonomy" id="28077"/>
    <lineage>
        <taxon>Bacteria</taxon>
        <taxon>Pseudomonadati</taxon>
        <taxon>Pseudomonadota</taxon>
        <taxon>Alphaproteobacteria</taxon>
        <taxon>Rhodospirillales</taxon>
        <taxon>Azospirillaceae</taxon>
        <taxon>Nitrospirillum</taxon>
    </lineage>
</organism>
<gene>
    <name evidence="3" type="ORF">FBZ89_11193</name>
</gene>
<dbReference type="Pfam" id="PF00459">
    <property type="entry name" value="Inositol_P"/>
    <property type="match status" value="1"/>
</dbReference>
<dbReference type="Proteomes" id="UP000319859">
    <property type="component" value="Unassembled WGS sequence"/>
</dbReference>
<dbReference type="GO" id="GO:0007165">
    <property type="term" value="P:signal transduction"/>
    <property type="evidence" value="ECO:0007669"/>
    <property type="project" value="TreeGrafter"/>
</dbReference>
<dbReference type="Gene3D" id="3.30.540.10">
    <property type="entry name" value="Fructose-1,6-Bisphosphatase, subunit A, domain 1"/>
    <property type="match status" value="1"/>
</dbReference>
<dbReference type="RefSeq" id="WP_186457418.1">
    <property type="nucleotide sequence ID" value="NZ_VITN01000011.1"/>
</dbReference>
<dbReference type="InterPro" id="IPR000760">
    <property type="entry name" value="Inositol_monophosphatase-like"/>
</dbReference>
<keyword evidence="2" id="KW-0479">Metal-binding</keyword>
<dbReference type="Gene3D" id="3.40.190.80">
    <property type="match status" value="1"/>
</dbReference>
<dbReference type="GO" id="GO:0008934">
    <property type="term" value="F:inositol monophosphate 1-phosphatase activity"/>
    <property type="evidence" value="ECO:0007669"/>
    <property type="project" value="TreeGrafter"/>
</dbReference>
<evidence type="ECO:0000256" key="2">
    <source>
        <dbReference type="PIRSR" id="PIRSR600760-2"/>
    </source>
</evidence>
<dbReference type="EMBL" id="VITN01000011">
    <property type="protein sequence ID" value="TWB17242.1"/>
    <property type="molecule type" value="Genomic_DNA"/>
</dbReference>
<feature type="binding site" evidence="2">
    <location>
        <position position="232"/>
    </location>
    <ligand>
        <name>Mg(2+)</name>
        <dbReference type="ChEBI" id="CHEBI:18420"/>
        <label>1</label>
        <note>catalytic</note>
    </ligand>
</feature>
<comment type="caution">
    <text evidence="3">The sequence shown here is derived from an EMBL/GenBank/DDBJ whole genome shotgun (WGS) entry which is preliminary data.</text>
</comment>
<comment type="similarity">
    <text evidence="1">Belongs to the inositol monophosphatase superfamily.</text>
</comment>
<dbReference type="PANTHER" id="PTHR20854">
    <property type="entry name" value="INOSITOL MONOPHOSPHATASE"/>
    <property type="match status" value="1"/>
</dbReference>
<dbReference type="SUPFAM" id="SSF56655">
    <property type="entry name" value="Carbohydrate phosphatase"/>
    <property type="match status" value="1"/>
</dbReference>
<feature type="binding site" evidence="2">
    <location>
        <position position="103"/>
    </location>
    <ligand>
        <name>Mg(2+)</name>
        <dbReference type="ChEBI" id="CHEBI:18420"/>
        <label>1</label>
        <note>catalytic</note>
    </ligand>
</feature>
<sequence>MTAPLPATDIPAIDVAVVDALIRSVAETEILPRFQHLDGGDIREKGPGDLVTVADEASERALTARLTALLPGSTVVGEEAVSADPAVLDRLLGADPVWIVDPIDGTANFVAGKPRFGVIVALAAHGRTVAGWIHDPVGRRTVRGRQGQGAWLVGADAAEAGTRCVALPPVAVEQMRGIANIRFFDSDMRRQLTQRRERVAEAYTQRCSAHDYLDLLTGQAHFSLNNMIKPWDHAAGAFLYAEAGGHAAKLDASPYNPTDRTGGLLMAPDADSWRALYSVLFDA</sequence>
<protein>
    <submittedName>
        <fullName evidence="3">Fructose-1,6-bisphosphatase/inositol monophosphatase family enzyme</fullName>
    </submittedName>
</protein>
<evidence type="ECO:0000313" key="3">
    <source>
        <dbReference type="EMBL" id="TWB17242.1"/>
    </source>
</evidence>
<evidence type="ECO:0000256" key="1">
    <source>
        <dbReference type="ARBA" id="ARBA00009759"/>
    </source>
</evidence>
<feature type="binding site" evidence="2">
    <location>
        <position position="104"/>
    </location>
    <ligand>
        <name>Mg(2+)</name>
        <dbReference type="ChEBI" id="CHEBI:18420"/>
        <label>1</label>
        <note>catalytic</note>
    </ligand>
</feature>
<feature type="binding site" evidence="2">
    <location>
        <position position="101"/>
    </location>
    <ligand>
        <name>Mg(2+)</name>
        <dbReference type="ChEBI" id="CHEBI:18420"/>
        <label>1</label>
        <note>catalytic</note>
    </ligand>
</feature>
<reference evidence="3 4" key="1">
    <citation type="submission" date="2019-06" db="EMBL/GenBank/DDBJ databases">
        <title>Genomic Encyclopedia of Type Strains, Phase IV (KMG-V): Genome sequencing to study the core and pangenomes of soil and plant-associated prokaryotes.</title>
        <authorList>
            <person name="Whitman W."/>
        </authorList>
    </citation>
    <scope>NUCLEOTIDE SEQUENCE [LARGE SCALE GENOMIC DNA]</scope>
    <source>
        <strain evidence="3 4">BR 11880</strain>
    </source>
</reference>
<comment type="cofactor">
    <cofactor evidence="2">
        <name>Mg(2+)</name>
        <dbReference type="ChEBI" id="CHEBI:18420"/>
    </cofactor>
</comment>
<dbReference type="GO" id="GO:0046872">
    <property type="term" value="F:metal ion binding"/>
    <property type="evidence" value="ECO:0007669"/>
    <property type="project" value="UniProtKB-KW"/>
</dbReference>
<name>A0A560F6J7_9PROT</name>
<proteinExistence type="inferred from homology"/>
<evidence type="ECO:0000313" key="4">
    <source>
        <dbReference type="Proteomes" id="UP000319859"/>
    </source>
</evidence>
<feature type="binding site" evidence="2">
    <location>
        <position position="78"/>
    </location>
    <ligand>
        <name>Mg(2+)</name>
        <dbReference type="ChEBI" id="CHEBI:18420"/>
        <label>1</label>
        <note>catalytic</note>
    </ligand>
</feature>
<dbReference type="GO" id="GO:0006020">
    <property type="term" value="P:inositol metabolic process"/>
    <property type="evidence" value="ECO:0007669"/>
    <property type="project" value="TreeGrafter"/>
</dbReference>
<dbReference type="AlphaFoldDB" id="A0A560F6J7"/>
<dbReference type="PRINTS" id="PR00377">
    <property type="entry name" value="IMPHPHTASES"/>
</dbReference>